<evidence type="ECO:0000313" key="2">
    <source>
        <dbReference type="EMBL" id="TFY64833.1"/>
    </source>
</evidence>
<protein>
    <submittedName>
        <fullName evidence="2">Uncharacterized protein</fullName>
    </submittedName>
</protein>
<feature type="region of interest" description="Disordered" evidence="1">
    <location>
        <begin position="250"/>
        <end position="274"/>
    </location>
</feature>
<accession>A0A4Y9YSU4</accession>
<feature type="compositionally biased region" description="Polar residues" evidence="1">
    <location>
        <begin position="259"/>
        <end position="268"/>
    </location>
</feature>
<feature type="region of interest" description="Disordered" evidence="1">
    <location>
        <begin position="1"/>
        <end position="129"/>
    </location>
</feature>
<evidence type="ECO:0000313" key="3">
    <source>
        <dbReference type="Proteomes" id="UP000298390"/>
    </source>
</evidence>
<proteinExistence type="predicted"/>
<feature type="compositionally biased region" description="Low complexity" evidence="1">
    <location>
        <begin position="59"/>
        <end position="86"/>
    </location>
</feature>
<dbReference type="Proteomes" id="UP000298390">
    <property type="component" value="Unassembled WGS sequence"/>
</dbReference>
<gene>
    <name evidence="2" type="ORF">EVJ58_g2352</name>
</gene>
<dbReference type="EMBL" id="SEKV01000086">
    <property type="protein sequence ID" value="TFY64833.1"/>
    <property type="molecule type" value="Genomic_DNA"/>
</dbReference>
<organism evidence="2 3">
    <name type="scientific">Rhodofomes roseus</name>
    <dbReference type="NCBI Taxonomy" id="34475"/>
    <lineage>
        <taxon>Eukaryota</taxon>
        <taxon>Fungi</taxon>
        <taxon>Dikarya</taxon>
        <taxon>Basidiomycota</taxon>
        <taxon>Agaricomycotina</taxon>
        <taxon>Agaricomycetes</taxon>
        <taxon>Polyporales</taxon>
        <taxon>Rhodofomes</taxon>
    </lineage>
</organism>
<dbReference type="AlphaFoldDB" id="A0A4Y9YSU4"/>
<evidence type="ECO:0000256" key="1">
    <source>
        <dbReference type="SAM" id="MobiDB-lite"/>
    </source>
</evidence>
<name>A0A4Y9YSU4_9APHY</name>
<comment type="caution">
    <text evidence="2">The sequence shown here is derived from an EMBL/GenBank/DDBJ whole genome shotgun (WGS) entry which is preliminary data.</text>
</comment>
<feature type="compositionally biased region" description="Basic and acidic residues" evidence="1">
    <location>
        <begin position="49"/>
        <end position="58"/>
    </location>
</feature>
<feature type="region of interest" description="Disordered" evidence="1">
    <location>
        <begin position="180"/>
        <end position="218"/>
    </location>
</feature>
<reference evidence="2 3" key="1">
    <citation type="submission" date="2019-01" db="EMBL/GenBank/DDBJ databases">
        <title>Genome sequencing of the rare red list fungi Fomitopsis rosea.</title>
        <authorList>
            <person name="Buettner E."/>
            <person name="Kellner H."/>
        </authorList>
    </citation>
    <scope>NUCLEOTIDE SEQUENCE [LARGE SCALE GENOMIC DNA]</scope>
    <source>
        <strain evidence="2 3">DSM 105464</strain>
    </source>
</reference>
<sequence length="274" mass="29024">MGDRCPRLELTIPTESTSFKRSWDELGLDLSSSPNGDRSNGGEGSSSGERNKRARSESSARSVTVASSSGNLASGSSSRTASSPRRATLESHEGTASPVDLVLDEPDSVAEPMDGVEPLPSILDLSPRASPAAEQNAQFRLSMERFNAFDSNISVLRHSDSPMPGPSLPRAARTMLETALDSSSPVLEMPPTPNLNTIARSRPPTPPSPHTLMSRLSAAPPALPPVATVSGAPSWLTDFDDALRPIALDHGDDLPFQWGSRSAQSSVRSPPYSK</sequence>
<dbReference type="STRING" id="34475.A0A4Y9YSU4"/>